<dbReference type="PANTHER" id="PTHR43785:SF12">
    <property type="entry name" value="TYPE-1 GLUTAMINE SYNTHETASE 2"/>
    <property type="match status" value="1"/>
</dbReference>
<evidence type="ECO:0000256" key="2">
    <source>
        <dbReference type="ARBA" id="ARBA00022598"/>
    </source>
</evidence>
<evidence type="ECO:0000259" key="5">
    <source>
        <dbReference type="PROSITE" id="PS51987"/>
    </source>
</evidence>
<dbReference type="Pfam" id="PF00120">
    <property type="entry name" value="Gln-synt_C"/>
    <property type="match status" value="1"/>
</dbReference>
<protein>
    <submittedName>
        <fullName evidence="6">Glutamine synthetase family protein</fullName>
    </submittedName>
</protein>
<name>A0ABP8JSL1_9ACTN</name>
<gene>
    <name evidence="6" type="ORF">GCM10023147_28030</name>
</gene>
<evidence type="ECO:0000256" key="1">
    <source>
        <dbReference type="ARBA" id="ARBA00009897"/>
    </source>
</evidence>
<proteinExistence type="inferred from homology"/>
<dbReference type="EMBL" id="BAABFR010000041">
    <property type="protein sequence ID" value="GAA4395146.1"/>
    <property type="molecule type" value="Genomic_DNA"/>
</dbReference>
<evidence type="ECO:0000313" key="6">
    <source>
        <dbReference type="EMBL" id="GAA4395146.1"/>
    </source>
</evidence>
<sequence length="447" mass="45972">MDGKPGDPDGLEVAARELERGGVSLVVGTALDFAGVIRSKAVPTRRLRSFAETGMGASPSWVVFCVDNGIAFTPAIGVVGDLRLRLDVRALRVIGDGMAWAPTSYHEQDGTRSALCARGRLIGVERRAVGAGLAALMGVELEFTIVAPDGSRLDQGAWAAYGMRSVVARRAFLVDLARTLEDAGVGAEQIHAEYGTDQFEVSLAPLPPVAMADTAILARVLIGLVADRHGVAVSFSPLPFAGGSGNGMHLHLSLARDGHNLFATGSGPYGITAEGGAAIAGVLDALPALLPVYAGSVVSSLRLKPGSWSGAAACWGLENREAALRFLAATSGNPHGANIELKIVDPSANLYLAAIGLLGSALDGIERALPLPAEVSGDPAQTAESARLRLGAEPSAALDRLASSPLAAALFGPDIVAGAVAVRRHELTTLGDVDPEAVTDALRLAWS</sequence>
<accession>A0ABP8JSL1</accession>
<organism evidence="6 7">
    <name type="scientific">Tsukamurella soli</name>
    <dbReference type="NCBI Taxonomy" id="644556"/>
    <lineage>
        <taxon>Bacteria</taxon>
        <taxon>Bacillati</taxon>
        <taxon>Actinomycetota</taxon>
        <taxon>Actinomycetes</taxon>
        <taxon>Mycobacteriales</taxon>
        <taxon>Tsukamurellaceae</taxon>
        <taxon>Tsukamurella</taxon>
    </lineage>
</organism>
<reference evidence="7" key="1">
    <citation type="journal article" date="2019" name="Int. J. Syst. Evol. Microbiol.">
        <title>The Global Catalogue of Microorganisms (GCM) 10K type strain sequencing project: providing services to taxonomists for standard genome sequencing and annotation.</title>
        <authorList>
            <consortium name="The Broad Institute Genomics Platform"/>
            <consortium name="The Broad Institute Genome Sequencing Center for Infectious Disease"/>
            <person name="Wu L."/>
            <person name="Ma J."/>
        </authorList>
    </citation>
    <scope>NUCLEOTIDE SEQUENCE [LARGE SCALE GENOMIC DNA]</scope>
    <source>
        <strain evidence="7">JCM 17688</strain>
    </source>
</reference>
<dbReference type="InterPro" id="IPR008146">
    <property type="entry name" value="Gln_synth_cat_dom"/>
</dbReference>
<dbReference type="SUPFAM" id="SSF55931">
    <property type="entry name" value="Glutamine synthetase/guanido kinase"/>
    <property type="match status" value="1"/>
</dbReference>
<dbReference type="Proteomes" id="UP001500635">
    <property type="component" value="Unassembled WGS sequence"/>
</dbReference>
<feature type="domain" description="GS catalytic" evidence="5">
    <location>
        <begin position="117"/>
        <end position="447"/>
    </location>
</feature>
<evidence type="ECO:0000256" key="3">
    <source>
        <dbReference type="PROSITE-ProRule" id="PRU01331"/>
    </source>
</evidence>
<keyword evidence="7" id="KW-1185">Reference proteome</keyword>
<dbReference type="SMART" id="SM01230">
    <property type="entry name" value="Gln-synt_C"/>
    <property type="match status" value="1"/>
</dbReference>
<evidence type="ECO:0000313" key="7">
    <source>
        <dbReference type="Proteomes" id="UP001500635"/>
    </source>
</evidence>
<keyword evidence="2" id="KW-0436">Ligase</keyword>
<comment type="caution">
    <text evidence="6">The sequence shown here is derived from an EMBL/GenBank/DDBJ whole genome shotgun (WGS) entry which is preliminary data.</text>
</comment>
<evidence type="ECO:0000256" key="4">
    <source>
        <dbReference type="RuleBase" id="RU000384"/>
    </source>
</evidence>
<dbReference type="Gene3D" id="3.30.590.10">
    <property type="entry name" value="Glutamine synthetase/guanido kinase, catalytic domain"/>
    <property type="match status" value="1"/>
</dbReference>
<dbReference type="PROSITE" id="PS51987">
    <property type="entry name" value="GS_CATALYTIC"/>
    <property type="match status" value="1"/>
</dbReference>
<dbReference type="PANTHER" id="PTHR43785">
    <property type="entry name" value="GAMMA-GLUTAMYLPUTRESCINE SYNTHETASE"/>
    <property type="match status" value="1"/>
</dbReference>
<dbReference type="InterPro" id="IPR036651">
    <property type="entry name" value="Gln_synt_N_sf"/>
</dbReference>
<dbReference type="Gene3D" id="3.10.20.70">
    <property type="entry name" value="Glutamine synthetase, N-terminal domain"/>
    <property type="match status" value="1"/>
</dbReference>
<comment type="similarity">
    <text evidence="1 3 4">Belongs to the glutamine synthetase family.</text>
</comment>
<dbReference type="InterPro" id="IPR014746">
    <property type="entry name" value="Gln_synth/guanido_kin_cat_dom"/>
</dbReference>
<dbReference type="RefSeq" id="WP_344996843.1">
    <property type="nucleotide sequence ID" value="NZ_BAABFR010000041.1"/>
</dbReference>